<evidence type="ECO:0000313" key="3">
    <source>
        <dbReference type="Proteomes" id="UP001151760"/>
    </source>
</evidence>
<sequence length="295" mass="34115">MTYLYHWFSEQVGLAGDLGSTNDVLIPLYTVLFELSIWRIHQLNMAYQVFIANTAYSIQTLSVFAFFREKAANNFTLVSGYANSEDSIEEVVTETMTEPTLGEYMEEVRADYGPNTTTLSGTNGEDAVEYIENFIKIVDPLDLPNVSYERLRLSVLPISLTGDASEWLMNEPQSLVTTWVDLTELFFAKYYPPSRTVLIEEAFSDLEETYKDGEHEIAKIFRIKTDIFDFETPLCKVFNEFNYLLKIDTDVFTHDIQGAKTYEEYENVWLNNDVPWDPEEPWSKNGVPYELICWD</sequence>
<evidence type="ECO:0000259" key="1">
    <source>
        <dbReference type="Pfam" id="PF03732"/>
    </source>
</evidence>
<feature type="domain" description="Retrotransposon gag" evidence="1">
    <location>
        <begin position="156"/>
        <end position="208"/>
    </location>
</feature>
<dbReference type="InterPro" id="IPR005162">
    <property type="entry name" value="Retrotrans_gag_dom"/>
</dbReference>
<keyword evidence="3" id="KW-1185">Reference proteome</keyword>
<accession>A0ABQ5F364</accession>
<dbReference type="EMBL" id="BQNB010016934">
    <property type="protein sequence ID" value="GJT57474.1"/>
    <property type="molecule type" value="Genomic_DNA"/>
</dbReference>
<proteinExistence type="predicted"/>
<reference evidence="2" key="1">
    <citation type="journal article" date="2022" name="Int. J. Mol. Sci.">
        <title>Draft Genome of Tanacetum Coccineum: Genomic Comparison of Closely Related Tanacetum-Family Plants.</title>
        <authorList>
            <person name="Yamashiro T."/>
            <person name="Shiraishi A."/>
            <person name="Nakayama K."/>
            <person name="Satake H."/>
        </authorList>
    </citation>
    <scope>NUCLEOTIDE SEQUENCE</scope>
</reference>
<evidence type="ECO:0000313" key="2">
    <source>
        <dbReference type="EMBL" id="GJT57474.1"/>
    </source>
</evidence>
<name>A0ABQ5F364_9ASTR</name>
<protein>
    <recommendedName>
        <fullName evidence="1">Retrotransposon gag domain-containing protein</fullName>
    </recommendedName>
</protein>
<dbReference type="Proteomes" id="UP001151760">
    <property type="component" value="Unassembled WGS sequence"/>
</dbReference>
<gene>
    <name evidence="2" type="ORF">Tco_0992528</name>
</gene>
<dbReference type="Pfam" id="PF03732">
    <property type="entry name" value="Retrotrans_gag"/>
    <property type="match status" value="1"/>
</dbReference>
<reference evidence="2" key="2">
    <citation type="submission" date="2022-01" db="EMBL/GenBank/DDBJ databases">
        <authorList>
            <person name="Yamashiro T."/>
            <person name="Shiraishi A."/>
            <person name="Satake H."/>
            <person name="Nakayama K."/>
        </authorList>
    </citation>
    <scope>NUCLEOTIDE SEQUENCE</scope>
</reference>
<comment type="caution">
    <text evidence="2">The sequence shown here is derived from an EMBL/GenBank/DDBJ whole genome shotgun (WGS) entry which is preliminary data.</text>
</comment>
<organism evidence="2 3">
    <name type="scientific">Tanacetum coccineum</name>
    <dbReference type="NCBI Taxonomy" id="301880"/>
    <lineage>
        <taxon>Eukaryota</taxon>
        <taxon>Viridiplantae</taxon>
        <taxon>Streptophyta</taxon>
        <taxon>Embryophyta</taxon>
        <taxon>Tracheophyta</taxon>
        <taxon>Spermatophyta</taxon>
        <taxon>Magnoliopsida</taxon>
        <taxon>eudicotyledons</taxon>
        <taxon>Gunneridae</taxon>
        <taxon>Pentapetalae</taxon>
        <taxon>asterids</taxon>
        <taxon>campanulids</taxon>
        <taxon>Asterales</taxon>
        <taxon>Asteraceae</taxon>
        <taxon>Asteroideae</taxon>
        <taxon>Anthemideae</taxon>
        <taxon>Anthemidinae</taxon>
        <taxon>Tanacetum</taxon>
    </lineage>
</organism>